<evidence type="ECO:0000259" key="1">
    <source>
        <dbReference type="Pfam" id="PF12961"/>
    </source>
</evidence>
<dbReference type="EMBL" id="APLQ01000009">
    <property type="protein sequence ID" value="ENO16925.2"/>
    <property type="molecule type" value="Genomic_DNA"/>
</dbReference>
<comment type="caution">
    <text evidence="2">The sequence shown here is derived from an EMBL/GenBank/DDBJ whole genome shotgun (WGS) entry which is preliminary data.</text>
</comment>
<accession>N6W305</accession>
<proteinExistence type="predicted"/>
<dbReference type="PATRIC" id="fig|626887.3.peg.362"/>
<gene>
    <name evidence="2" type="ORF">J057_01935</name>
</gene>
<evidence type="ECO:0000313" key="2">
    <source>
        <dbReference type="EMBL" id="ENO16925.2"/>
    </source>
</evidence>
<dbReference type="Proteomes" id="UP000013165">
    <property type="component" value="Unassembled WGS sequence"/>
</dbReference>
<organism evidence="2 3">
    <name type="scientific">Marinobacter nanhaiticus D15-8W</name>
    <dbReference type="NCBI Taxonomy" id="626887"/>
    <lineage>
        <taxon>Bacteria</taxon>
        <taxon>Pseudomonadati</taxon>
        <taxon>Pseudomonadota</taxon>
        <taxon>Gammaproteobacteria</taxon>
        <taxon>Pseudomonadales</taxon>
        <taxon>Marinobacteraceae</taxon>
        <taxon>Marinobacter</taxon>
    </lineage>
</organism>
<sequence length="117" mass="13364">MQSRSTDSRLGTEHEQLCPTTARRWGIVHHDLKILPCYFHAVERGDKTFEIRDDRDRGFQAGDTVALHEFDSKARTIESQQYTGRVLLRKITYVTAFEQKPGFVVFAHVPEQSGGGE</sequence>
<reference evidence="2 3" key="1">
    <citation type="journal article" date="2013" name="Genome Announc.">
        <title>Genome Sequence of the Polycyclic Aromatic Hydrocarbon-Degrading Bacterium Strain Marinobacter nanhaiticus D15-8WT.</title>
        <authorList>
            <person name="Cui Z."/>
            <person name="Gao W."/>
            <person name="Li Q."/>
            <person name="Xu G."/>
            <person name="Zheng L."/>
        </authorList>
    </citation>
    <scope>NUCLEOTIDE SEQUENCE [LARGE SCALE GENOMIC DNA]</scope>
    <source>
        <strain evidence="2 3">D15-8W</strain>
    </source>
</reference>
<dbReference type="Pfam" id="PF12961">
    <property type="entry name" value="DUF3850"/>
    <property type="match status" value="1"/>
</dbReference>
<name>N6W305_9GAMM</name>
<dbReference type="SUPFAM" id="SSF88697">
    <property type="entry name" value="PUA domain-like"/>
    <property type="match status" value="1"/>
</dbReference>
<protein>
    <submittedName>
        <fullName evidence="2">DUF3850 domain-containing protein</fullName>
    </submittedName>
</protein>
<dbReference type="STRING" id="626887.J057_01935"/>
<dbReference type="InterPro" id="IPR039440">
    <property type="entry name" value="DUF3850"/>
</dbReference>
<dbReference type="eggNOG" id="ENOG5033C0M">
    <property type="taxonomic scope" value="Bacteria"/>
</dbReference>
<feature type="domain" description="DUF3850" evidence="1">
    <location>
        <begin position="30"/>
        <end position="106"/>
    </location>
</feature>
<keyword evidence="3" id="KW-1185">Reference proteome</keyword>
<dbReference type="InterPro" id="IPR015947">
    <property type="entry name" value="PUA-like_sf"/>
</dbReference>
<evidence type="ECO:0000313" key="3">
    <source>
        <dbReference type="Proteomes" id="UP000013165"/>
    </source>
</evidence>
<dbReference type="AlphaFoldDB" id="N6W305"/>
<dbReference type="Gene3D" id="2.30.130.30">
    <property type="entry name" value="Hypothetical protein"/>
    <property type="match status" value="1"/>
</dbReference>
<dbReference type="OrthoDB" id="1700487at2"/>
<dbReference type="HOGENOM" id="CLU_145949_2_0_6"/>